<protein>
    <submittedName>
        <fullName evidence="2">Uncharacterized protein</fullName>
    </submittedName>
</protein>
<dbReference type="RefSeq" id="WP_112430694.1">
    <property type="nucleotide sequence ID" value="NZ_MCIF01000002.1"/>
</dbReference>
<feature type="region of interest" description="Disordered" evidence="1">
    <location>
        <begin position="1"/>
        <end position="40"/>
    </location>
</feature>
<sequence>MELEKVTPSQVPTVAPKYPQWPTSRPGPQATEPPPGYRPVPVRSDQVIELAAGVTWSETGIRFLEQMGLRAQGQDSQEELPKEKGWLRLRKSRPDLPR</sequence>
<proteinExistence type="predicted"/>
<feature type="region of interest" description="Disordered" evidence="1">
    <location>
        <begin position="71"/>
        <end position="98"/>
    </location>
</feature>
<evidence type="ECO:0000313" key="3">
    <source>
        <dbReference type="Proteomes" id="UP000248706"/>
    </source>
</evidence>
<keyword evidence="3" id="KW-1185">Reference proteome</keyword>
<dbReference type="OrthoDB" id="162015at2"/>
<name>A0A328VKV4_9CHLR</name>
<feature type="compositionally biased region" description="Basic and acidic residues" evidence="1">
    <location>
        <begin position="79"/>
        <end position="98"/>
    </location>
</feature>
<dbReference type="Proteomes" id="UP000248706">
    <property type="component" value="Unassembled WGS sequence"/>
</dbReference>
<accession>A0A328VKV4</accession>
<dbReference type="EMBL" id="MCIF01000002">
    <property type="protein sequence ID" value="RAQ96812.1"/>
    <property type="molecule type" value="Genomic_DNA"/>
</dbReference>
<dbReference type="AlphaFoldDB" id="A0A328VKV4"/>
<reference evidence="2 3" key="1">
    <citation type="submission" date="2016-08" db="EMBL/GenBank/DDBJ databases">
        <title>Analysis of Carbohydrate Active Enzymes in Thermogemmatispora T81 Reveals Carbohydrate Degradation Ability.</title>
        <authorList>
            <person name="Tomazini A."/>
            <person name="Lal S."/>
            <person name="Stott M."/>
            <person name="Henrissat B."/>
            <person name="Polikarpov I."/>
            <person name="Sparling R."/>
            <person name="Levin D.B."/>
        </authorList>
    </citation>
    <scope>NUCLEOTIDE SEQUENCE [LARGE SCALE GENOMIC DNA]</scope>
    <source>
        <strain evidence="2 3">T81</strain>
    </source>
</reference>
<organism evidence="2 3">
    <name type="scientific">Thermogemmatispora tikiterensis</name>
    <dbReference type="NCBI Taxonomy" id="1825093"/>
    <lineage>
        <taxon>Bacteria</taxon>
        <taxon>Bacillati</taxon>
        <taxon>Chloroflexota</taxon>
        <taxon>Ktedonobacteria</taxon>
        <taxon>Thermogemmatisporales</taxon>
        <taxon>Thermogemmatisporaceae</taxon>
        <taxon>Thermogemmatispora</taxon>
    </lineage>
</organism>
<comment type="caution">
    <text evidence="2">The sequence shown here is derived from an EMBL/GenBank/DDBJ whole genome shotgun (WGS) entry which is preliminary data.</text>
</comment>
<gene>
    <name evidence="2" type="ORF">A4R35_14820</name>
</gene>
<evidence type="ECO:0000256" key="1">
    <source>
        <dbReference type="SAM" id="MobiDB-lite"/>
    </source>
</evidence>
<evidence type="ECO:0000313" key="2">
    <source>
        <dbReference type="EMBL" id="RAQ96812.1"/>
    </source>
</evidence>